<dbReference type="GO" id="GO:0005654">
    <property type="term" value="C:nucleoplasm"/>
    <property type="evidence" value="ECO:0007669"/>
    <property type="project" value="TreeGrafter"/>
</dbReference>
<comment type="caution">
    <text evidence="3">The sequence shown here is derived from an EMBL/GenBank/DDBJ whole genome shotgun (WGS) entry which is preliminary data.</text>
</comment>
<feature type="compositionally biased region" description="Polar residues" evidence="1">
    <location>
        <begin position="28"/>
        <end position="42"/>
    </location>
</feature>
<proteinExistence type="predicted"/>
<dbReference type="PANTHER" id="PTHR12357">
    <property type="entry name" value="YTH YT521-B HOMOLOGY DOMAIN-CONTAINING"/>
    <property type="match status" value="1"/>
</dbReference>
<feature type="region of interest" description="Disordered" evidence="1">
    <location>
        <begin position="205"/>
        <end position="257"/>
    </location>
</feature>
<evidence type="ECO:0000313" key="3">
    <source>
        <dbReference type="EMBL" id="KAK0672037.1"/>
    </source>
</evidence>
<accession>A0AA39ZJ78</accession>
<evidence type="ECO:0000313" key="4">
    <source>
        <dbReference type="Proteomes" id="UP001174997"/>
    </source>
</evidence>
<feature type="region of interest" description="Disordered" evidence="1">
    <location>
        <begin position="104"/>
        <end position="135"/>
    </location>
</feature>
<name>A0AA39ZJ78_9PEZI</name>
<dbReference type="GO" id="GO:0000398">
    <property type="term" value="P:mRNA splicing, via spliceosome"/>
    <property type="evidence" value="ECO:0007669"/>
    <property type="project" value="TreeGrafter"/>
</dbReference>
<dbReference type="GO" id="GO:0003729">
    <property type="term" value="F:mRNA binding"/>
    <property type="evidence" value="ECO:0007669"/>
    <property type="project" value="TreeGrafter"/>
</dbReference>
<dbReference type="PROSITE" id="PS50882">
    <property type="entry name" value="YTH"/>
    <property type="match status" value="1"/>
</dbReference>
<feature type="compositionally biased region" description="Polar residues" evidence="1">
    <location>
        <begin position="229"/>
        <end position="242"/>
    </location>
</feature>
<dbReference type="EMBL" id="JAULSY010000016">
    <property type="protein sequence ID" value="KAK0672037.1"/>
    <property type="molecule type" value="Genomic_DNA"/>
</dbReference>
<organism evidence="3 4">
    <name type="scientific">Cercophora samala</name>
    <dbReference type="NCBI Taxonomy" id="330535"/>
    <lineage>
        <taxon>Eukaryota</taxon>
        <taxon>Fungi</taxon>
        <taxon>Dikarya</taxon>
        <taxon>Ascomycota</taxon>
        <taxon>Pezizomycotina</taxon>
        <taxon>Sordariomycetes</taxon>
        <taxon>Sordariomycetidae</taxon>
        <taxon>Sordariales</taxon>
        <taxon>Lasiosphaeriaceae</taxon>
        <taxon>Cercophora</taxon>
    </lineage>
</organism>
<keyword evidence="4" id="KW-1185">Reference proteome</keyword>
<feature type="region of interest" description="Disordered" evidence="1">
    <location>
        <begin position="59"/>
        <end position="81"/>
    </location>
</feature>
<dbReference type="Gene3D" id="3.10.590.10">
    <property type="entry name" value="ph1033 like domains"/>
    <property type="match status" value="1"/>
</dbReference>
<evidence type="ECO:0000256" key="1">
    <source>
        <dbReference type="SAM" id="MobiDB-lite"/>
    </source>
</evidence>
<feature type="region of interest" description="Disordered" evidence="1">
    <location>
        <begin position="1"/>
        <end position="47"/>
    </location>
</feature>
<feature type="region of interest" description="Disordered" evidence="1">
    <location>
        <begin position="294"/>
        <end position="387"/>
    </location>
</feature>
<sequence length="567" mass="64381">MSSQPADLSSLDARTAALREKLSRSRRQNSTATPKESTNGSLGATDDDIQDLITSIRVTSGVNDDNPQPSLSSSEAFSRNHQAHAANSMVCASQNEASLSISQHHASANSMTTNHHRLPNSQQALTTKTTPSTGSQAYTANIEASPSASQAIQELLERAPDIKDWLELTDYYNTEVRTVQLDRFRRLRDLAAKKKRLEEEERKLLEEAENDSWPRQAQNKAPPAPLITRVQSVSETRQSLPTPITPNKPEPEGKETDGTVFAASSTIFTATKRAHPEEGADKQGRDKLARANLQDVQRETHHKVDGSRHLEYADSRPSHPRHDIGRPPPRRHSYKELPDFQRSRSPPRGPSFRREYGDDQPQSRYDSYKGHRDSTHLDRENGRSRRLDFGRRGDTRFFIVKSFNEQNVKQCMEDNIWTTQAKNSATFTEAFKQCKNVILFFSINQSGHFQGYARMTSAPSRKIPSPWWMKSLPWGTSEPFRLEWLSTTPLEFGRVRRMTNPLNEGLPVFVGKDGQEIEISVGHDLLNEMDSERERKWEGEHRGRLVSDFQRDEDYHHGAMVKRESST</sequence>
<dbReference type="InterPro" id="IPR007275">
    <property type="entry name" value="YTH_domain"/>
</dbReference>
<dbReference type="PANTHER" id="PTHR12357:SF3">
    <property type="entry name" value="YTH DOMAIN-CONTAINING PROTEIN 1"/>
    <property type="match status" value="1"/>
</dbReference>
<feature type="compositionally biased region" description="Polar residues" evidence="1">
    <location>
        <begin position="59"/>
        <end position="80"/>
    </location>
</feature>
<dbReference type="InterPro" id="IPR045168">
    <property type="entry name" value="YTH_prot"/>
</dbReference>
<dbReference type="AlphaFoldDB" id="A0AA39ZJ78"/>
<evidence type="ECO:0000259" key="2">
    <source>
        <dbReference type="PROSITE" id="PS50882"/>
    </source>
</evidence>
<dbReference type="Pfam" id="PF04146">
    <property type="entry name" value="YTH"/>
    <property type="match status" value="1"/>
</dbReference>
<dbReference type="Proteomes" id="UP001174997">
    <property type="component" value="Unassembled WGS sequence"/>
</dbReference>
<dbReference type="CDD" id="cd21134">
    <property type="entry name" value="YTH"/>
    <property type="match status" value="1"/>
</dbReference>
<protein>
    <submittedName>
        <fullName evidence="3">YT521-B-like domain-containing protein</fullName>
    </submittedName>
</protein>
<gene>
    <name evidence="3" type="ORF">QBC41DRAFT_314567</name>
</gene>
<dbReference type="GO" id="GO:1990247">
    <property type="term" value="F:N6-methyladenosine-containing RNA reader activity"/>
    <property type="evidence" value="ECO:0007669"/>
    <property type="project" value="TreeGrafter"/>
</dbReference>
<feature type="compositionally biased region" description="Basic and acidic residues" evidence="1">
    <location>
        <begin position="296"/>
        <end position="325"/>
    </location>
</feature>
<reference evidence="3" key="1">
    <citation type="submission" date="2023-06" db="EMBL/GenBank/DDBJ databases">
        <title>Genome-scale phylogeny and comparative genomics of the fungal order Sordariales.</title>
        <authorList>
            <consortium name="Lawrence Berkeley National Laboratory"/>
            <person name="Hensen N."/>
            <person name="Bonometti L."/>
            <person name="Westerberg I."/>
            <person name="Brannstrom I.O."/>
            <person name="Guillou S."/>
            <person name="Cros-Aarteil S."/>
            <person name="Calhoun S."/>
            <person name="Haridas S."/>
            <person name="Kuo A."/>
            <person name="Mondo S."/>
            <person name="Pangilinan J."/>
            <person name="Riley R."/>
            <person name="Labutti K."/>
            <person name="Andreopoulos B."/>
            <person name="Lipzen A."/>
            <person name="Chen C."/>
            <person name="Yanf M."/>
            <person name="Daum C."/>
            <person name="Ng V."/>
            <person name="Clum A."/>
            <person name="Steindorff A."/>
            <person name="Ohm R."/>
            <person name="Martin F."/>
            <person name="Silar P."/>
            <person name="Natvig D."/>
            <person name="Lalanne C."/>
            <person name="Gautier V."/>
            <person name="Ament-Velasquez S.L."/>
            <person name="Kruys A."/>
            <person name="Hutchinson M.I."/>
            <person name="Powell A.J."/>
            <person name="Barry K."/>
            <person name="Miller A.N."/>
            <person name="Grigoriev I.V."/>
            <person name="Debuchy R."/>
            <person name="Gladieux P."/>
            <person name="Thoren M.H."/>
            <person name="Johannesson H."/>
        </authorList>
    </citation>
    <scope>NUCLEOTIDE SEQUENCE</scope>
    <source>
        <strain evidence="3">CBS 307.81</strain>
    </source>
</reference>
<dbReference type="GO" id="GO:0000381">
    <property type="term" value="P:regulation of alternative mRNA splicing, via spliceosome"/>
    <property type="evidence" value="ECO:0007669"/>
    <property type="project" value="TreeGrafter"/>
</dbReference>
<feature type="compositionally biased region" description="Basic and acidic residues" evidence="1">
    <location>
        <begin position="366"/>
        <end position="387"/>
    </location>
</feature>
<feature type="domain" description="YTH" evidence="2">
    <location>
        <begin position="395"/>
        <end position="529"/>
    </location>
</feature>